<evidence type="ECO:0000256" key="3">
    <source>
        <dbReference type="ARBA" id="ARBA00022475"/>
    </source>
</evidence>
<dbReference type="InterPro" id="IPR006153">
    <property type="entry name" value="Cation/H_exchanger_TM"/>
</dbReference>
<feature type="transmembrane region" description="Helical" evidence="10">
    <location>
        <begin position="235"/>
        <end position="253"/>
    </location>
</feature>
<keyword evidence="10" id="KW-0050">Antiport</keyword>
<keyword evidence="9 10" id="KW-0739">Sodium transport</keyword>
<dbReference type="GO" id="GO:0015386">
    <property type="term" value="F:potassium:proton antiporter activity"/>
    <property type="evidence" value="ECO:0007669"/>
    <property type="project" value="TreeGrafter"/>
</dbReference>
<evidence type="ECO:0000313" key="12">
    <source>
        <dbReference type="EMBL" id="MBV4359045.1"/>
    </source>
</evidence>
<evidence type="ECO:0000256" key="2">
    <source>
        <dbReference type="ARBA" id="ARBA00022448"/>
    </source>
</evidence>
<evidence type="ECO:0000256" key="8">
    <source>
        <dbReference type="ARBA" id="ARBA00023136"/>
    </source>
</evidence>
<proteinExistence type="inferred from homology"/>
<dbReference type="InterPro" id="IPR018422">
    <property type="entry name" value="Cation/H_exchanger_CPA1"/>
</dbReference>
<dbReference type="GO" id="GO:0051453">
    <property type="term" value="P:regulation of intracellular pH"/>
    <property type="evidence" value="ECO:0007669"/>
    <property type="project" value="TreeGrafter"/>
</dbReference>
<comment type="subcellular location">
    <subcellularLocation>
        <location evidence="1 10">Cell membrane</location>
        <topology evidence="1 10">Multi-pass membrane protein</topology>
    </subcellularLocation>
</comment>
<evidence type="ECO:0000259" key="11">
    <source>
        <dbReference type="Pfam" id="PF00999"/>
    </source>
</evidence>
<dbReference type="GO" id="GO:0015385">
    <property type="term" value="F:sodium:proton antiporter activity"/>
    <property type="evidence" value="ECO:0007669"/>
    <property type="project" value="InterPro"/>
</dbReference>
<keyword evidence="13" id="KW-1185">Reference proteome</keyword>
<dbReference type="PANTHER" id="PTHR10110:SF86">
    <property type="entry name" value="SODIUM_HYDROGEN EXCHANGER 7"/>
    <property type="match status" value="1"/>
</dbReference>
<dbReference type="Proteomes" id="UP000812270">
    <property type="component" value="Unassembled WGS sequence"/>
</dbReference>
<feature type="transmembrane region" description="Helical" evidence="10">
    <location>
        <begin position="154"/>
        <end position="176"/>
    </location>
</feature>
<dbReference type="AlphaFoldDB" id="A0A9E2SEC3"/>
<evidence type="ECO:0000256" key="7">
    <source>
        <dbReference type="ARBA" id="ARBA00023065"/>
    </source>
</evidence>
<accession>A0A9E2SEC3</accession>
<feature type="domain" description="Cation/H+ exchanger transmembrane" evidence="11">
    <location>
        <begin position="11"/>
        <end position="414"/>
    </location>
</feature>
<gene>
    <name evidence="12" type="ORF">KTO63_17890</name>
</gene>
<evidence type="ECO:0000256" key="1">
    <source>
        <dbReference type="ARBA" id="ARBA00004651"/>
    </source>
</evidence>
<keyword evidence="4 10" id="KW-0812">Transmembrane</keyword>
<evidence type="ECO:0000256" key="4">
    <source>
        <dbReference type="ARBA" id="ARBA00022692"/>
    </source>
</evidence>
<evidence type="ECO:0000256" key="9">
    <source>
        <dbReference type="ARBA" id="ARBA00023201"/>
    </source>
</evidence>
<evidence type="ECO:0000256" key="5">
    <source>
        <dbReference type="ARBA" id="ARBA00022989"/>
    </source>
</evidence>
<comment type="caution">
    <text evidence="12">The sequence shown here is derived from an EMBL/GenBank/DDBJ whole genome shotgun (WGS) entry which is preliminary data.</text>
</comment>
<keyword evidence="5 10" id="KW-1133">Transmembrane helix</keyword>
<feature type="transmembrane region" description="Helical" evidence="10">
    <location>
        <begin position="86"/>
        <end position="106"/>
    </location>
</feature>
<dbReference type="GO" id="GO:0005886">
    <property type="term" value="C:plasma membrane"/>
    <property type="evidence" value="ECO:0007669"/>
    <property type="project" value="UniProtKB-SubCell"/>
</dbReference>
<organism evidence="12 13">
    <name type="scientific">Pinibacter aurantiacus</name>
    <dbReference type="NCBI Taxonomy" id="2851599"/>
    <lineage>
        <taxon>Bacteria</taxon>
        <taxon>Pseudomonadati</taxon>
        <taxon>Bacteroidota</taxon>
        <taxon>Chitinophagia</taxon>
        <taxon>Chitinophagales</taxon>
        <taxon>Chitinophagaceae</taxon>
        <taxon>Pinibacter</taxon>
    </lineage>
</organism>
<evidence type="ECO:0000256" key="10">
    <source>
        <dbReference type="RuleBase" id="RU366002"/>
    </source>
</evidence>
<dbReference type="InterPro" id="IPR004705">
    <property type="entry name" value="Cation/H_exchanger_CPA1_bac"/>
</dbReference>
<comment type="similarity">
    <text evidence="10">Belongs to the monovalent cation:proton antiporter 1 (CPA1) transporter (TC 2.A.36) family.</text>
</comment>
<dbReference type="PANTHER" id="PTHR10110">
    <property type="entry name" value="SODIUM/HYDROGEN EXCHANGER"/>
    <property type="match status" value="1"/>
</dbReference>
<sequence>MENFKVIILIMAVLIGLSAFIDKIKLPYPVLLVLAGLIIAFIPGVPRIILNPDVIFVVILPPLLYDAASRTSWKDFKANIRPISALGVNLVFFTVLAVAITAYYFIPAFNWPAAFLLGAIIAPPDAVAATGILKGLSLNKQVSAILEGESLVNDAAALIAYRYALIAVLTGSFVLWQAALQFIFVAAGGILIGGLIGYIITRIHNKIHEQPIVETCFTLLTPFVVYYAAEQIGASGILSVVSAGLVVSVRSSEVFSYDMRLQTTYVWDTIMFLLNGFVFISIGLQLPVILQELNYYSWHTLLLYSSLISVVTIGVRIGWVFSGAYFARLFKWKKTGHELGSSETDHDDTWKNVMIVAWTGTRGVLSMAAALALPLTLYSGKPFPERALIVFLCFVVIFVTLVIQGFSLPLLVRWLNIKNTEEDKEERQIQLYLIKNTLHYIDHEYPVPLEESVKALLKKEFEQTATRLMSEIRAHTWNETGGKRVAVRVLTPLQQARIAIGGFQRDLLLKLHKDGKVSTAALKEVERDLDIEELNLNQQLPSKEDQPEN</sequence>
<feature type="transmembrane region" description="Helical" evidence="10">
    <location>
        <begin position="265"/>
        <end position="290"/>
    </location>
</feature>
<feature type="transmembrane region" description="Helical" evidence="10">
    <location>
        <begin position="302"/>
        <end position="327"/>
    </location>
</feature>
<feature type="transmembrane region" description="Helical" evidence="10">
    <location>
        <begin position="387"/>
        <end position="412"/>
    </location>
</feature>
<evidence type="ECO:0000256" key="6">
    <source>
        <dbReference type="ARBA" id="ARBA00023053"/>
    </source>
</evidence>
<dbReference type="EMBL" id="JAHSPG010000014">
    <property type="protein sequence ID" value="MBV4359045.1"/>
    <property type="molecule type" value="Genomic_DNA"/>
</dbReference>
<keyword evidence="7 10" id="KW-0406">Ion transport</keyword>
<keyword evidence="6 10" id="KW-0915">Sodium</keyword>
<name>A0A9E2SEC3_9BACT</name>
<evidence type="ECO:0000313" key="13">
    <source>
        <dbReference type="Proteomes" id="UP000812270"/>
    </source>
</evidence>
<keyword evidence="8 10" id="KW-0472">Membrane</keyword>
<keyword evidence="3 10" id="KW-1003">Cell membrane</keyword>
<dbReference type="GO" id="GO:0098719">
    <property type="term" value="P:sodium ion import across plasma membrane"/>
    <property type="evidence" value="ECO:0007669"/>
    <property type="project" value="TreeGrafter"/>
</dbReference>
<feature type="transmembrane region" description="Helical" evidence="10">
    <location>
        <begin position="26"/>
        <end position="42"/>
    </location>
</feature>
<reference evidence="12" key="1">
    <citation type="submission" date="2021-06" db="EMBL/GenBank/DDBJ databases">
        <authorList>
            <person name="Huq M.A."/>
        </authorList>
    </citation>
    <scope>NUCLEOTIDE SEQUENCE</scope>
    <source>
        <strain evidence="12">MAH-26</strain>
    </source>
</reference>
<feature type="transmembrane region" description="Helical" evidence="10">
    <location>
        <begin position="182"/>
        <end position="200"/>
    </location>
</feature>
<comment type="function">
    <text evidence="10">Na(+)/H(+) antiporter that extrudes sodium in exchange for external protons.</text>
</comment>
<dbReference type="Pfam" id="PF00999">
    <property type="entry name" value="Na_H_Exchanger"/>
    <property type="match status" value="1"/>
</dbReference>
<protein>
    <submittedName>
        <fullName evidence="12">Na+/H+ antiporter</fullName>
    </submittedName>
</protein>
<dbReference type="NCBIfam" id="TIGR00831">
    <property type="entry name" value="a_cpa1"/>
    <property type="match status" value="1"/>
</dbReference>
<feature type="transmembrane region" description="Helical" evidence="10">
    <location>
        <begin position="6"/>
        <end position="21"/>
    </location>
</feature>
<keyword evidence="2 10" id="KW-0813">Transport</keyword>
<feature type="transmembrane region" description="Helical" evidence="10">
    <location>
        <begin position="48"/>
        <end position="65"/>
    </location>
</feature>
<feature type="transmembrane region" description="Helical" evidence="10">
    <location>
        <begin position="355"/>
        <end position="375"/>
    </location>
</feature>